<keyword evidence="3" id="KW-1185">Reference proteome</keyword>
<comment type="caution">
    <text evidence="2">The sequence shown here is derived from an EMBL/GenBank/DDBJ whole genome shotgun (WGS) entry which is preliminary data.</text>
</comment>
<dbReference type="EMBL" id="JBHSHC010000097">
    <property type="protein sequence ID" value="MFC4768191.1"/>
    <property type="molecule type" value="Genomic_DNA"/>
</dbReference>
<evidence type="ECO:0000259" key="1">
    <source>
        <dbReference type="Pfam" id="PF05239"/>
    </source>
</evidence>
<gene>
    <name evidence="2" type="ORF">ACFO8Q_12615</name>
</gene>
<dbReference type="Pfam" id="PF05239">
    <property type="entry name" value="PRC"/>
    <property type="match status" value="2"/>
</dbReference>
<reference evidence="3" key="1">
    <citation type="journal article" date="2019" name="Int. J. Syst. Evol. Microbiol.">
        <title>The Global Catalogue of Microorganisms (GCM) 10K type strain sequencing project: providing services to taxonomists for standard genome sequencing and annotation.</title>
        <authorList>
            <consortium name="The Broad Institute Genomics Platform"/>
            <consortium name="The Broad Institute Genome Sequencing Center for Infectious Disease"/>
            <person name="Wu L."/>
            <person name="Ma J."/>
        </authorList>
    </citation>
    <scope>NUCLEOTIDE SEQUENCE [LARGE SCALE GENOMIC DNA]</scope>
    <source>
        <strain evidence="3">WYCCWR 12678</strain>
    </source>
</reference>
<feature type="domain" description="PRC-barrel" evidence="1">
    <location>
        <begin position="7"/>
        <end position="69"/>
    </location>
</feature>
<sequence length="167" mass="18029">MKRSGLWIGLPVIEVLEGTRIGEVVDVLFDPDNHASALLIKKDGLLAGQGIVPLTDLKSVGEDAITIESADVVKEWESKEYTKCLVTGDEALTGKELYTEDGTMLGTVADVYIGTQRDNIVGYEVSDGLLADLVTGRKWIPATDVLQIGNQMIVKANTKLTDLPLNT</sequence>
<protein>
    <submittedName>
        <fullName evidence="2">PRC-barrel domain-containing protein</fullName>
    </submittedName>
</protein>
<dbReference type="InterPro" id="IPR011033">
    <property type="entry name" value="PRC_barrel-like_sf"/>
</dbReference>
<accession>A0ABV9Q114</accession>
<proteinExistence type="predicted"/>
<organism evidence="2 3">
    <name type="scientific">Effusibacillus consociatus</name>
    <dbReference type="NCBI Taxonomy" id="1117041"/>
    <lineage>
        <taxon>Bacteria</taxon>
        <taxon>Bacillati</taxon>
        <taxon>Bacillota</taxon>
        <taxon>Bacilli</taxon>
        <taxon>Bacillales</taxon>
        <taxon>Alicyclobacillaceae</taxon>
        <taxon>Effusibacillus</taxon>
    </lineage>
</organism>
<dbReference type="Gene3D" id="2.30.30.240">
    <property type="entry name" value="PRC-barrel domain"/>
    <property type="match status" value="2"/>
</dbReference>
<dbReference type="Proteomes" id="UP001596002">
    <property type="component" value="Unassembled WGS sequence"/>
</dbReference>
<dbReference type="SUPFAM" id="SSF50346">
    <property type="entry name" value="PRC-barrel domain"/>
    <property type="match status" value="2"/>
</dbReference>
<name>A0ABV9Q114_9BACL</name>
<dbReference type="RefSeq" id="WP_380026121.1">
    <property type="nucleotide sequence ID" value="NZ_JBHSHC010000097.1"/>
</dbReference>
<feature type="domain" description="PRC-barrel" evidence="1">
    <location>
        <begin position="92"/>
        <end position="157"/>
    </location>
</feature>
<evidence type="ECO:0000313" key="2">
    <source>
        <dbReference type="EMBL" id="MFC4768191.1"/>
    </source>
</evidence>
<dbReference type="InterPro" id="IPR027275">
    <property type="entry name" value="PRC-brl_dom"/>
</dbReference>
<evidence type="ECO:0000313" key="3">
    <source>
        <dbReference type="Proteomes" id="UP001596002"/>
    </source>
</evidence>